<organism evidence="2 3">
    <name type="scientific">Mycobacterium tuberculosis</name>
    <dbReference type="NCBI Taxonomy" id="1773"/>
    <lineage>
        <taxon>Bacteria</taxon>
        <taxon>Bacillati</taxon>
        <taxon>Actinomycetota</taxon>
        <taxon>Actinomycetes</taxon>
        <taxon>Mycobacteriales</taxon>
        <taxon>Mycobacteriaceae</taxon>
        <taxon>Mycobacterium</taxon>
        <taxon>Mycobacterium tuberculosis complex</taxon>
    </lineage>
</organism>
<dbReference type="AlphaFoldDB" id="A0A916LDN0"/>
<feature type="region of interest" description="Disordered" evidence="1">
    <location>
        <begin position="27"/>
        <end position="77"/>
    </location>
</feature>
<feature type="compositionally biased region" description="Polar residues" evidence="1">
    <location>
        <begin position="57"/>
        <end position="68"/>
    </location>
</feature>
<proteinExistence type="predicted"/>
<evidence type="ECO:0000313" key="2">
    <source>
        <dbReference type="EMBL" id="COY93644.1"/>
    </source>
</evidence>
<dbReference type="EMBL" id="CSBK01001628">
    <property type="protein sequence ID" value="COY93644.1"/>
    <property type="molecule type" value="Genomic_DNA"/>
</dbReference>
<accession>A0A916LDN0</accession>
<feature type="compositionally biased region" description="Low complexity" evidence="1">
    <location>
        <begin position="30"/>
        <end position="39"/>
    </location>
</feature>
<sequence>MPVLPPTAASTMPSSVVGRCTIETPRSQVAAANPATSVAAPPPRLTRASLRPIPMRPNTSQMNPTTGRSLPASASGISMRCASTPLPAKRFRISSAVSASPG</sequence>
<name>A0A916LDN0_MYCTX</name>
<comment type="caution">
    <text evidence="2">The sequence shown here is derived from an EMBL/GenBank/DDBJ whole genome shotgun (WGS) entry which is preliminary data.</text>
</comment>
<gene>
    <name evidence="2" type="ORF">ERS007739_03225</name>
</gene>
<evidence type="ECO:0000313" key="3">
    <source>
        <dbReference type="Proteomes" id="UP000039021"/>
    </source>
</evidence>
<dbReference type="Proteomes" id="UP000039021">
    <property type="component" value="Unassembled WGS sequence"/>
</dbReference>
<reference evidence="3" key="1">
    <citation type="submission" date="2015-03" db="EMBL/GenBank/DDBJ databases">
        <authorList>
            <consortium name="Pathogen Informatics"/>
        </authorList>
    </citation>
    <scope>NUCLEOTIDE SEQUENCE [LARGE SCALE GENOMIC DNA]</scope>
    <source>
        <strain evidence="3">N09902308</strain>
    </source>
</reference>
<evidence type="ECO:0000256" key="1">
    <source>
        <dbReference type="SAM" id="MobiDB-lite"/>
    </source>
</evidence>
<protein>
    <submittedName>
        <fullName evidence="2">Uncharacterized protein</fullName>
    </submittedName>
</protein>